<dbReference type="Proteomes" id="UP000229559">
    <property type="component" value="Unassembled WGS sequence"/>
</dbReference>
<keyword evidence="1" id="KW-0812">Transmembrane</keyword>
<dbReference type="EMBL" id="PEXA01000068">
    <property type="protein sequence ID" value="PIU32976.1"/>
    <property type="molecule type" value="Genomic_DNA"/>
</dbReference>
<keyword evidence="1" id="KW-1133">Transmembrane helix</keyword>
<gene>
    <name evidence="2" type="ORF">COT04_02525</name>
</gene>
<organism evidence="2 3">
    <name type="scientific">Candidatus Shapirobacteria bacterium CG07_land_8_20_14_0_80_39_12</name>
    <dbReference type="NCBI Taxonomy" id="1974480"/>
    <lineage>
        <taxon>Bacteria</taxon>
        <taxon>Candidatus Shapironibacteriota</taxon>
    </lineage>
</organism>
<protein>
    <recommendedName>
        <fullName evidence="4">LytR/CpsA/Psr regulator C-terminal domain-containing protein</fullName>
    </recommendedName>
</protein>
<name>A0A2M6YPB5_9BACT</name>
<evidence type="ECO:0000313" key="2">
    <source>
        <dbReference type="EMBL" id="PIU32976.1"/>
    </source>
</evidence>
<evidence type="ECO:0008006" key="4">
    <source>
        <dbReference type="Google" id="ProtNLM"/>
    </source>
</evidence>
<dbReference type="PANTHER" id="PTHR33392">
    <property type="entry name" value="POLYISOPRENYL-TEICHOIC ACID--PEPTIDOGLYCAN TEICHOIC ACID TRANSFERASE TAGU"/>
    <property type="match status" value="1"/>
</dbReference>
<dbReference type="InterPro" id="IPR050922">
    <property type="entry name" value="LytR/CpsA/Psr_CW_biosynth"/>
</dbReference>
<dbReference type="PANTHER" id="PTHR33392:SF6">
    <property type="entry name" value="POLYISOPRENYL-TEICHOIC ACID--PEPTIDOGLYCAN TEICHOIC ACID TRANSFERASE TAGU"/>
    <property type="match status" value="1"/>
</dbReference>
<accession>A0A2M6YPB5</accession>
<evidence type="ECO:0000256" key="1">
    <source>
        <dbReference type="SAM" id="Phobius"/>
    </source>
</evidence>
<sequence length="320" mass="36798">MVRGLKKKKKRKWLALIFLLVLLGFLIFGFFKIFRSVGKSLWDGKSQFNLVINSQPVMVVSFDYPEKNVNLLLIPDGTFVEAIHGYGPYRIESLYKLGEIKDQGGDLLTGSLQEYFGLNLEGYLTGDKYQPDKMKIKNFLLNQFFNALRGRGKTNLSRWDLLRIWWQAKKIREDKIIVVDLAQTSASQEVELPDGSMAMKIEPERLTRIISQFFIDEELKKEDLTVAVLNKTEHLGLANNASKIIDNIGGRVVQVGSLHDQTETNESCEIKSEKKYKNSYTVEKLKQIFDCHWSEGEENKQRARILLLVGEAYWAKLNLP</sequence>
<comment type="caution">
    <text evidence="2">The sequence shown here is derived from an EMBL/GenBank/DDBJ whole genome shotgun (WGS) entry which is preliminary data.</text>
</comment>
<proteinExistence type="predicted"/>
<reference evidence="3" key="1">
    <citation type="submission" date="2017-09" db="EMBL/GenBank/DDBJ databases">
        <title>Depth-based differentiation of microbial function through sediment-hosted aquifers and enrichment of novel symbionts in the deep terrestrial subsurface.</title>
        <authorList>
            <person name="Probst A.J."/>
            <person name="Ladd B."/>
            <person name="Jarett J.K."/>
            <person name="Geller-Mcgrath D.E."/>
            <person name="Sieber C.M.K."/>
            <person name="Emerson J.B."/>
            <person name="Anantharaman K."/>
            <person name="Thomas B.C."/>
            <person name="Malmstrom R."/>
            <person name="Stieglmeier M."/>
            <person name="Klingl A."/>
            <person name="Woyke T."/>
            <person name="Ryan C.M."/>
            <person name="Banfield J.F."/>
        </authorList>
    </citation>
    <scope>NUCLEOTIDE SEQUENCE [LARGE SCALE GENOMIC DNA]</scope>
</reference>
<feature type="transmembrane region" description="Helical" evidence="1">
    <location>
        <begin position="12"/>
        <end position="31"/>
    </location>
</feature>
<keyword evidence="1" id="KW-0472">Membrane</keyword>
<dbReference type="AlphaFoldDB" id="A0A2M6YPB5"/>
<evidence type="ECO:0000313" key="3">
    <source>
        <dbReference type="Proteomes" id="UP000229559"/>
    </source>
</evidence>